<evidence type="ECO:0000313" key="3">
    <source>
        <dbReference type="Proteomes" id="UP000050424"/>
    </source>
</evidence>
<reference evidence="2 3" key="1">
    <citation type="submission" date="2015-09" db="EMBL/GenBank/DDBJ databases">
        <title>Draft genome of a European isolate of the apple canker pathogen Neonectria ditissima.</title>
        <authorList>
            <person name="Gomez-Cortecero A."/>
            <person name="Harrison R.J."/>
            <person name="Armitage A.D."/>
        </authorList>
    </citation>
    <scope>NUCLEOTIDE SEQUENCE [LARGE SCALE GENOMIC DNA]</scope>
    <source>
        <strain evidence="2 3">R09/05</strain>
    </source>
</reference>
<proteinExistence type="predicted"/>
<dbReference type="Proteomes" id="UP000050424">
    <property type="component" value="Unassembled WGS sequence"/>
</dbReference>
<dbReference type="EMBL" id="LKCW01000142">
    <property type="protein sequence ID" value="KPM38169.1"/>
    <property type="molecule type" value="Genomic_DNA"/>
</dbReference>
<organism evidence="2 3">
    <name type="scientific">Neonectria ditissima</name>
    <dbReference type="NCBI Taxonomy" id="78410"/>
    <lineage>
        <taxon>Eukaryota</taxon>
        <taxon>Fungi</taxon>
        <taxon>Dikarya</taxon>
        <taxon>Ascomycota</taxon>
        <taxon>Pezizomycotina</taxon>
        <taxon>Sordariomycetes</taxon>
        <taxon>Hypocreomycetidae</taxon>
        <taxon>Hypocreales</taxon>
        <taxon>Nectriaceae</taxon>
        <taxon>Neonectria</taxon>
    </lineage>
</organism>
<gene>
    <name evidence="2" type="ORF">AK830_g8394</name>
</gene>
<protein>
    <submittedName>
        <fullName evidence="2">Uncharacterized protein</fullName>
    </submittedName>
</protein>
<evidence type="ECO:0000313" key="2">
    <source>
        <dbReference type="EMBL" id="KPM38169.1"/>
    </source>
</evidence>
<evidence type="ECO:0000256" key="1">
    <source>
        <dbReference type="SAM" id="MobiDB-lite"/>
    </source>
</evidence>
<comment type="caution">
    <text evidence="2">The sequence shown here is derived from an EMBL/GenBank/DDBJ whole genome shotgun (WGS) entry which is preliminary data.</text>
</comment>
<name>A0A0P7BCM8_9HYPO</name>
<sequence length="186" mass="20421">MVLTTPPPGSADGKDRPNFPGTASWKGCTVSKGGIQVNGINYQNSLSEMGQLQTLLDLLTLRVNNLEGDTFVLTHDGKGNFVAGWEKNEIVQSKLTTQPWSKNKHTMRCTRDNHVVATLNKRGGLELIGAMTLRHGEMLSCNLQQGGIRAVYAFAFGINDFISSDERHCLTLGEEGWFQRTKAVKA</sequence>
<dbReference type="AlphaFoldDB" id="A0A0P7BCM8"/>
<keyword evidence="3" id="KW-1185">Reference proteome</keyword>
<accession>A0A0P7BCM8</accession>
<feature type="region of interest" description="Disordered" evidence="1">
    <location>
        <begin position="1"/>
        <end position="23"/>
    </location>
</feature>